<protein>
    <recommendedName>
        <fullName evidence="5">Lipoprotein</fullName>
    </recommendedName>
</protein>
<evidence type="ECO:0000256" key="1">
    <source>
        <dbReference type="SAM" id="MobiDB-lite"/>
    </source>
</evidence>
<dbReference type="AlphaFoldDB" id="A0A4Q7M0K2"/>
<dbReference type="OrthoDB" id="5077345at2"/>
<accession>A0A4Q7M0K2</accession>
<evidence type="ECO:0008006" key="5">
    <source>
        <dbReference type="Google" id="ProtNLM"/>
    </source>
</evidence>
<dbReference type="Proteomes" id="UP000293852">
    <property type="component" value="Unassembled WGS sequence"/>
</dbReference>
<feature type="region of interest" description="Disordered" evidence="1">
    <location>
        <begin position="23"/>
        <end position="59"/>
    </location>
</feature>
<keyword evidence="2" id="KW-0732">Signal</keyword>
<keyword evidence="4" id="KW-1185">Reference proteome</keyword>
<name>A0A4Q7M0K2_9MICO</name>
<proteinExistence type="predicted"/>
<dbReference type="RefSeq" id="WP_130413152.1">
    <property type="nucleotide sequence ID" value="NZ_SGWX01000001.1"/>
</dbReference>
<evidence type="ECO:0000313" key="4">
    <source>
        <dbReference type="Proteomes" id="UP000293852"/>
    </source>
</evidence>
<dbReference type="EMBL" id="SGWX01000001">
    <property type="protein sequence ID" value="RZS60884.1"/>
    <property type="molecule type" value="Genomic_DNA"/>
</dbReference>
<dbReference type="PROSITE" id="PS51257">
    <property type="entry name" value="PROKAR_LIPOPROTEIN"/>
    <property type="match status" value="1"/>
</dbReference>
<evidence type="ECO:0000313" key="3">
    <source>
        <dbReference type="EMBL" id="RZS60884.1"/>
    </source>
</evidence>
<organism evidence="3 4">
    <name type="scientific">Xylanimonas ulmi</name>
    <dbReference type="NCBI Taxonomy" id="228973"/>
    <lineage>
        <taxon>Bacteria</taxon>
        <taxon>Bacillati</taxon>
        <taxon>Actinomycetota</taxon>
        <taxon>Actinomycetes</taxon>
        <taxon>Micrococcales</taxon>
        <taxon>Promicromonosporaceae</taxon>
        <taxon>Xylanimonas</taxon>
    </lineage>
</organism>
<reference evidence="3 4" key="1">
    <citation type="submission" date="2019-02" db="EMBL/GenBank/DDBJ databases">
        <title>Sequencing the genomes of 1000 actinobacteria strains.</title>
        <authorList>
            <person name="Klenk H.-P."/>
        </authorList>
    </citation>
    <scope>NUCLEOTIDE SEQUENCE [LARGE SCALE GENOMIC DNA]</scope>
    <source>
        <strain evidence="3 4">DSM 16932</strain>
    </source>
</reference>
<feature type="signal peptide" evidence="2">
    <location>
        <begin position="1"/>
        <end position="20"/>
    </location>
</feature>
<feature type="chain" id="PRO_5038830365" description="Lipoprotein" evidence="2">
    <location>
        <begin position="21"/>
        <end position="165"/>
    </location>
</feature>
<evidence type="ECO:0000256" key="2">
    <source>
        <dbReference type="SAM" id="SignalP"/>
    </source>
</evidence>
<comment type="caution">
    <text evidence="3">The sequence shown here is derived from an EMBL/GenBank/DDBJ whole genome shotgun (WGS) entry which is preliminary data.</text>
</comment>
<sequence>MRAARAATASALLVMALAAAGCDGGAQPEPPGAQTPADASEDAATDDDPTHDAAQDTAACAAVSDAQSIVENADIALREGRISDQEQQGWYAVATRVLHRIPSGGDSAVSQGVAALQGTVSEVKAGAWAEPFAIRSNAWGDALRALDEPCQAAGSELSVSMFVGG</sequence>
<gene>
    <name evidence="3" type="ORF">EV386_1164</name>
</gene>